<protein>
    <submittedName>
        <fullName evidence="2">Uncharacterized protein</fullName>
    </submittedName>
</protein>
<sequence>MNRIILTLSLVLVFVHNVYAQQDSIVTKSSELSEVIIESKRIVHHNNYDSYLPSMLQKKHAANGLDLLHIIRLPRIHVDQVEMTVKSLVEGEVQIRIDNVPSTVSDLQALTVDRVLSVDYISTPGLKYGKGVAAVINIKTRRENVGVACGLNAMNALTTSYNDDNVWLKFTSKQSEFGVRYNFKQNSNEKVKTMSRQHFIGDGNDAVDVEKDGKYSDSHYTSHDVTLSYNITNNKKRVFDAKLSTCWNGFPDRYLIEHIIDNSNQYEMMTFNKNNEKRPMLKLYYGDAIGNNTISVYLAAAYASSIYDRSVNASMLKNSYNVKGEKYSSLGEINFSHSFTNASELSIGYQQTGEFTNNQYKTEREYFATMHNDSQYLFAAYNRKLQEMSLILSAGVSREHFNGENDKYTFWSFRPNIIFNYSLSDKMILAYSYERSTSVPKLAQLTEFTRLDNKYEQVAGNSNLKPFTTDRNEVKLNYDLGKTYFSLSFNYDYSHKMICDAPVSLSNGIYTYSFWNGANKHHFNFSFYAEQYLFDKKFFIYVMPYMVRDIMTRGIKHTNSYCSVKAGCSIYWGNFNIDFDYSSSSEDLTGETLLHNFANNSLCVGYKYRNLSVKCGMKNLFRNSGTGSREDYLSNIAFSCKEIRNYAFGNMLYLALSWNLSSGKKHIQQKVKASNANLDTGIIK</sequence>
<dbReference type="AlphaFoldDB" id="F8NCK0"/>
<reference evidence="3" key="1">
    <citation type="journal article" date="2011" name="Stand. Genomic Sci.">
        <title>Non-contiguous finished genome sequence of the opportunistic oral pathogen Prevotella multisaccharivorax type strain (PPPA20).</title>
        <authorList>
            <person name="Pati A."/>
            <person name="Gronow S."/>
            <person name="Lu M."/>
            <person name="Lapidus A."/>
            <person name="Nolan M."/>
            <person name="Lucas S."/>
            <person name="Hammon N."/>
            <person name="Deshpande S."/>
            <person name="Cheng J.F."/>
            <person name="Tapia R."/>
            <person name="Han C."/>
            <person name="Goodwin L."/>
            <person name="Pitluck S."/>
            <person name="Liolios K."/>
            <person name="Pagani I."/>
            <person name="Mavromatis K."/>
            <person name="Mikhailova N."/>
            <person name="Huntemann M."/>
            <person name="Chen A."/>
            <person name="Palaniappan K."/>
            <person name="Land M."/>
            <person name="Hauser L."/>
            <person name="Detter J.C."/>
            <person name="Brambilla E.M."/>
            <person name="Rohde M."/>
            <person name="Goker M."/>
            <person name="Woyke T."/>
            <person name="Bristow J."/>
            <person name="Eisen J.A."/>
            <person name="Markowitz V."/>
            <person name="Hugenholtz P."/>
            <person name="Kyrpides N.C."/>
            <person name="Klenk H.P."/>
            <person name="Ivanova N."/>
        </authorList>
    </citation>
    <scope>NUCLEOTIDE SEQUENCE [LARGE SCALE GENOMIC DNA]</scope>
    <source>
        <strain evidence="3">DSM 17128</strain>
    </source>
</reference>
<feature type="signal peptide" evidence="1">
    <location>
        <begin position="1"/>
        <end position="20"/>
    </location>
</feature>
<dbReference type="eggNOG" id="COG1629">
    <property type="taxonomic scope" value="Bacteria"/>
</dbReference>
<proteinExistence type="predicted"/>
<dbReference type="STRING" id="688246.Premu_1626"/>
<feature type="chain" id="PRO_5003381360" evidence="1">
    <location>
        <begin position="21"/>
        <end position="684"/>
    </location>
</feature>
<dbReference type="Proteomes" id="UP000002772">
    <property type="component" value="Unassembled WGS sequence"/>
</dbReference>
<dbReference type="HOGENOM" id="CLU_390732_0_0_10"/>
<evidence type="ECO:0000313" key="2">
    <source>
        <dbReference type="EMBL" id="EGN57036.1"/>
    </source>
</evidence>
<accession>F8NCK0</accession>
<keyword evidence="1" id="KW-0732">Signal</keyword>
<dbReference type="SUPFAM" id="SSF56935">
    <property type="entry name" value="Porins"/>
    <property type="match status" value="1"/>
</dbReference>
<name>F8NCK0_9BACT</name>
<dbReference type="EMBL" id="GL945017">
    <property type="protein sequence ID" value="EGN57036.1"/>
    <property type="molecule type" value="Genomic_DNA"/>
</dbReference>
<evidence type="ECO:0000313" key="3">
    <source>
        <dbReference type="Proteomes" id="UP000002772"/>
    </source>
</evidence>
<dbReference type="RefSeq" id="WP_007574394.1">
    <property type="nucleotide sequence ID" value="NZ_BPTS01000001.1"/>
</dbReference>
<dbReference type="OrthoDB" id="1098137at2"/>
<keyword evidence="3" id="KW-1185">Reference proteome</keyword>
<gene>
    <name evidence="2" type="ORF">Premu_1626</name>
</gene>
<organism evidence="2 3">
    <name type="scientific">Hallella multisaccharivorax DSM 17128</name>
    <dbReference type="NCBI Taxonomy" id="688246"/>
    <lineage>
        <taxon>Bacteria</taxon>
        <taxon>Pseudomonadati</taxon>
        <taxon>Bacteroidota</taxon>
        <taxon>Bacteroidia</taxon>
        <taxon>Bacteroidales</taxon>
        <taxon>Prevotellaceae</taxon>
        <taxon>Hallella</taxon>
    </lineage>
</organism>
<evidence type="ECO:0000256" key="1">
    <source>
        <dbReference type="SAM" id="SignalP"/>
    </source>
</evidence>